<gene>
    <name evidence="1" type="ORF">H4W79_003340</name>
</gene>
<sequence>MNSNADLAAHLRERANVHPDGSFWRRACLCAATALDTTRTASAAHAALDSHPLPGALRAAAHALVDGNDHHTPGDHG</sequence>
<evidence type="ECO:0000313" key="1">
    <source>
        <dbReference type="EMBL" id="MBE1459126.1"/>
    </source>
</evidence>
<reference evidence="1 2" key="1">
    <citation type="submission" date="2020-10" db="EMBL/GenBank/DDBJ databases">
        <title>Sequencing the genomes of 1000 actinobacteria strains.</title>
        <authorList>
            <person name="Klenk H.-P."/>
        </authorList>
    </citation>
    <scope>NUCLEOTIDE SEQUENCE [LARGE SCALE GENOMIC DNA]</scope>
    <source>
        <strain evidence="1 2">DSM 45157</strain>
    </source>
</reference>
<accession>A0ABR9HJC9</accession>
<protein>
    <submittedName>
        <fullName evidence="1">Uncharacterized protein</fullName>
    </submittedName>
</protein>
<dbReference type="EMBL" id="JADBDY010000001">
    <property type="protein sequence ID" value="MBE1459126.1"/>
    <property type="molecule type" value="Genomic_DNA"/>
</dbReference>
<evidence type="ECO:0000313" key="2">
    <source>
        <dbReference type="Proteomes" id="UP000598217"/>
    </source>
</evidence>
<organism evidence="1 2">
    <name type="scientific">Nocardiopsis terrae</name>
    <dbReference type="NCBI Taxonomy" id="372655"/>
    <lineage>
        <taxon>Bacteria</taxon>
        <taxon>Bacillati</taxon>
        <taxon>Actinomycetota</taxon>
        <taxon>Actinomycetes</taxon>
        <taxon>Streptosporangiales</taxon>
        <taxon>Nocardiopsidaceae</taxon>
        <taxon>Nocardiopsis</taxon>
    </lineage>
</organism>
<dbReference type="RefSeq" id="WP_191272266.1">
    <property type="nucleotide sequence ID" value="NZ_BMXJ01000005.1"/>
</dbReference>
<keyword evidence="2" id="KW-1185">Reference proteome</keyword>
<proteinExistence type="predicted"/>
<comment type="caution">
    <text evidence="1">The sequence shown here is derived from an EMBL/GenBank/DDBJ whole genome shotgun (WGS) entry which is preliminary data.</text>
</comment>
<dbReference type="Proteomes" id="UP000598217">
    <property type="component" value="Unassembled WGS sequence"/>
</dbReference>
<name>A0ABR9HJC9_9ACTN</name>